<dbReference type="Gene3D" id="3.40.50.150">
    <property type="entry name" value="Vaccinia Virus protein VP39"/>
    <property type="match status" value="1"/>
</dbReference>
<evidence type="ECO:0000313" key="8">
    <source>
        <dbReference type="EMBL" id="OUS43620.1"/>
    </source>
</evidence>
<dbReference type="PROSITE" id="PS51143">
    <property type="entry name" value="MT_A70"/>
    <property type="match status" value="1"/>
</dbReference>
<evidence type="ECO:0000256" key="6">
    <source>
        <dbReference type="PROSITE-ProRule" id="PRU00489"/>
    </source>
</evidence>
<dbReference type="GO" id="GO:0001734">
    <property type="term" value="F:mRNA m(6)A methyltransferase activity"/>
    <property type="evidence" value="ECO:0007669"/>
    <property type="project" value="UniProtKB-EC"/>
</dbReference>
<dbReference type="InterPro" id="IPR029063">
    <property type="entry name" value="SAM-dependent_MTases_sf"/>
</dbReference>
<dbReference type="Pfam" id="PF05063">
    <property type="entry name" value="MT-A70"/>
    <property type="match status" value="1"/>
</dbReference>
<sequence>MYRQLAAISKFSKSTTHRARDGRPCACCAPNSRFKGFAIALSNAMAVARRRRETLDAETLDDLLGKSAEAKRAEWAAEDDDALLAVIETYRNAVRTLKGEIEKYGGVVRGVDAVELRERASSGSDEDEDESEAEGPNIDDIDPREWMVPPQCIPVHANVTTYDWRPMYEHEQFDVIMMDPPWQLATANPTRGVSLGYSQLTDQDIANLPLPQLQKNGLLFVWVINAKYQWCLNQFKKWGYEFVDEIVWVKVTNSRRLAKSHGFYLQHAKEVCLVARRGDAPPGLKDKAIGSDIIFAPRRGQSQKPTEIYELIEELVPNGRYLEIFARKNNLRDFWVSVGNEVTGTGLPPDDVKAFEERGAIPSAKYGAGNR</sequence>
<evidence type="ECO:0000256" key="1">
    <source>
        <dbReference type="ARBA" id="ARBA00012160"/>
    </source>
</evidence>
<organism evidence="8">
    <name type="scientific">Ostreococcus tauri</name>
    <name type="common">Marine green alga</name>
    <dbReference type="NCBI Taxonomy" id="70448"/>
    <lineage>
        <taxon>Eukaryota</taxon>
        <taxon>Viridiplantae</taxon>
        <taxon>Chlorophyta</taxon>
        <taxon>Mamiellophyceae</taxon>
        <taxon>Mamiellales</taxon>
        <taxon>Bathycoccaceae</taxon>
        <taxon>Ostreococcus</taxon>
    </lineage>
</organism>
<evidence type="ECO:0000256" key="4">
    <source>
        <dbReference type="ARBA" id="ARBA00022691"/>
    </source>
</evidence>
<dbReference type="GO" id="GO:0032259">
    <property type="term" value="P:methylation"/>
    <property type="evidence" value="ECO:0007669"/>
    <property type="project" value="UniProtKB-KW"/>
</dbReference>
<dbReference type="eggNOG" id="KOG2098">
    <property type="taxonomic scope" value="Eukaryota"/>
</dbReference>
<evidence type="ECO:0000256" key="3">
    <source>
        <dbReference type="ARBA" id="ARBA00022679"/>
    </source>
</evidence>
<dbReference type="AlphaFoldDB" id="A0A1Y5I2B3"/>
<evidence type="ECO:0000256" key="5">
    <source>
        <dbReference type="ARBA" id="ARBA00048957"/>
    </source>
</evidence>
<proteinExistence type="inferred from homology"/>
<name>A0A1Y5I2B3_OSTTA</name>
<dbReference type="GO" id="GO:0005634">
    <property type="term" value="C:nucleus"/>
    <property type="evidence" value="ECO:0007669"/>
    <property type="project" value="TreeGrafter"/>
</dbReference>
<feature type="region of interest" description="Disordered" evidence="7">
    <location>
        <begin position="118"/>
        <end position="144"/>
    </location>
</feature>
<keyword evidence="2" id="KW-0489">Methyltransferase</keyword>
<accession>A0A1Y5I2B3</accession>
<comment type="similarity">
    <text evidence="6">Belongs to the MT-A70-like family.</text>
</comment>
<dbReference type="PANTHER" id="PTHR12829:SF7">
    <property type="entry name" value="N6-ADENOSINE-METHYLTRANSFERASE CATALYTIC SUBUNIT"/>
    <property type="match status" value="1"/>
</dbReference>
<dbReference type="PANTHER" id="PTHR12829">
    <property type="entry name" value="N6-ADENOSINE-METHYLTRANSFERASE"/>
    <property type="match status" value="1"/>
</dbReference>
<keyword evidence="3" id="KW-0808">Transferase</keyword>
<protein>
    <recommendedName>
        <fullName evidence="1">mRNA m(6)A methyltransferase</fullName>
        <ecNumber evidence="1">2.1.1.348</ecNumber>
    </recommendedName>
</protein>
<reference evidence="8" key="1">
    <citation type="submission" date="2017-04" db="EMBL/GenBank/DDBJ databases">
        <title>Population genomics of picophytoplankton unveils novel chromosome hypervariability.</title>
        <authorList>
            <consortium name="DOE Joint Genome Institute"/>
            <person name="Blanc-Mathieu R."/>
            <person name="Krasovec M."/>
            <person name="Hebrard M."/>
            <person name="Yau S."/>
            <person name="Desgranges E."/>
            <person name="Martin J."/>
            <person name="Schackwitz W."/>
            <person name="Kuo A."/>
            <person name="Salin G."/>
            <person name="Donnadieu C."/>
            <person name="Desdevises Y."/>
            <person name="Sanchez-Ferandin S."/>
            <person name="Moreau H."/>
            <person name="Rivals E."/>
            <person name="Grigoriev I.V."/>
            <person name="Grimsley N."/>
            <person name="Eyre-Walker A."/>
            <person name="Piganeau G."/>
        </authorList>
    </citation>
    <scope>NUCLEOTIDE SEQUENCE [LARGE SCALE GENOMIC DNA]</scope>
    <source>
        <strain evidence="8">RCC 1115</strain>
    </source>
</reference>
<dbReference type="SUPFAM" id="SSF53335">
    <property type="entry name" value="S-adenosyl-L-methionine-dependent methyltransferases"/>
    <property type="match status" value="1"/>
</dbReference>
<keyword evidence="4" id="KW-0949">S-adenosyl-L-methionine</keyword>
<dbReference type="EMBL" id="KZ155831">
    <property type="protein sequence ID" value="OUS43620.1"/>
    <property type="molecule type" value="Genomic_DNA"/>
</dbReference>
<feature type="compositionally biased region" description="Acidic residues" evidence="7">
    <location>
        <begin position="124"/>
        <end position="142"/>
    </location>
</feature>
<evidence type="ECO:0000256" key="2">
    <source>
        <dbReference type="ARBA" id="ARBA00022603"/>
    </source>
</evidence>
<gene>
    <name evidence="8" type="ORF">BE221DRAFT_79942</name>
</gene>
<dbReference type="InterPro" id="IPR007757">
    <property type="entry name" value="MT-A70-like"/>
</dbReference>
<comment type="catalytic activity">
    <reaction evidence="5">
        <text>an adenosine in mRNA + S-adenosyl-L-methionine = an N(6)-methyladenosine in mRNA + S-adenosyl-L-homocysteine + H(+)</text>
        <dbReference type="Rhea" id="RHEA:55584"/>
        <dbReference type="Rhea" id="RHEA-COMP:12414"/>
        <dbReference type="Rhea" id="RHEA-COMP:12417"/>
        <dbReference type="ChEBI" id="CHEBI:15378"/>
        <dbReference type="ChEBI" id="CHEBI:57856"/>
        <dbReference type="ChEBI" id="CHEBI:59789"/>
        <dbReference type="ChEBI" id="CHEBI:74411"/>
        <dbReference type="ChEBI" id="CHEBI:74449"/>
        <dbReference type="EC" id="2.1.1.348"/>
    </reaction>
</comment>
<dbReference type="Proteomes" id="UP000195557">
    <property type="component" value="Unassembled WGS sequence"/>
</dbReference>
<evidence type="ECO:0000256" key="7">
    <source>
        <dbReference type="SAM" id="MobiDB-lite"/>
    </source>
</evidence>
<dbReference type="EC" id="2.1.1.348" evidence="1"/>
<dbReference type="GO" id="GO:0036396">
    <property type="term" value="C:RNA N6-methyladenosine methyltransferase complex"/>
    <property type="evidence" value="ECO:0007669"/>
    <property type="project" value="TreeGrafter"/>
</dbReference>